<keyword evidence="5" id="KW-0472">Membrane</keyword>
<evidence type="ECO:0000259" key="6">
    <source>
        <dbReference type="Pfam" id="PF02687"/>
    </source>
</evidence>
<comment type="subcellular location">
    <subcellularLocation>
        <location evidence="1">Cell membrane</location>
        <topology evidence="1">Multi-pass membrane protein</topology>
    </subcellularLocation>
</comment>
<dbReference type="InterPro" id="IPR003838">
    <property type="entry name" value="ABC3_permease_C"/>
</dbReference>
<keyword evidence="2" id="KW-1003">Cell membrane</keyword>
<dbReference type="PANTHER" id="PTHR30287">
    <property type="entry name" value="MEMBRANE COMPONENT OF PREDICTED ABC SUPERFAMILY METABOLITE UPTAKE TRANSPORTER"/>
    <property type="match status" value="1"/>
</dbReference>
<protein>
    <submittedName>
        <fullName evidence="7">ABC transporter permease</fullName>
    </submittedName>
</protein>
<evidence type="ECO:0000256" key="5">
    <source>
        <dbReference type="ARBA" id="ARBA00023136"/>
    </source>
</evidence>
<sequence length="247" mass="27399">MTEKGIIISEKLADLAGISVGDEVTVQNSQDKDIKLKVAGISEMYMGHFIFMNESTYKDAFGKEASQNATILTLKDHSDKNVEQTASRFMSLDGVKGDVQNTTLKAQIKTIVNSLSRVMGVLIGVSILLAFVVLFNLTNINVAERIRELSTIKVLGFFNKEVTLYIYRETIYLSIIGILVEFGLGLGLHQYMVDVIPPENIMFNPNLGWLIYAVPTLVIIIILTGLGIFVNQHLKKVNMLEALKSVE</sequence>
<accession>A0A2X3UXQ1</accession>
<evidence type="ECO:0000313" key="7">
    <source>
        <dbReference type="EMBL" id="SQF24986.1"/>
    </source>
</evidence>
<evidence type="ECO:0000256" key="4">
    <source>
        <dbReference type="ARBA" id="ARBA00022989"/>
    </source>
</evidence>
<keyword evidence="4" id="KW-1133">Transmembrane helix</keyword>
<dbReference type="Proteomes" id="UP000249634">
    <property type="component" value="Chromosome 1"/>
</dbReference>
<evidence type="ECO:0000256" key="2">
    <source>
        <dbReference type="ARBA" id="ARBA00022475"/>
    </source>
</evidence>
<feature type="domain" description="ABC3 transporter permease C-terminal" evidence="6">
    <location>
        <begin position="121"/>
        <end position="229"/>
    </location>
</feature>
<dbReference type="Pfam" id="PF02687">
    <property type="entry name" value="FtsX"/>
    <property type="match status" value="1"/>
</dbReference>
<dbReference type="RefSeq" id="WP_096811970.1">
    <property type="nucleotide sequence ID" value="NZ_BPPS01000008.1"/>
</dbReference>
<evidence type="ECO:0000256" key="1">
    <source>
        <dbReference type="ARBA" id="ARBA00004651"/>
    </source>
</evidence>
<dbReference type="EMBL" id="LS483339">
    <property type="protein sequence ID" value="SQF24986.1"/>
    <property type="molecule type" value="Genomic_DNA"/>
</dbReference>
<dbReference type="AlphaFoldDB" id="A0A2X3UXQ1"/>
<dbReference type="InterPro" id="IPR038766">
    <property type="entry name" value="Membrane_comp_ABC_pdt"/>
</dbReference>
<proteinExistence type="predicted"/>
<keyword evidence="3" id="KW-0812">Transmembrane</keyword>
<evidence type="ECO:0000313" key="8">
    <source>
        <dbReference type="Proteomes" id="UP000249634"/>
    </source>
</evidence>
<name>A0A2X3UXQ1_STRTR</name>
<gene>
    <name evidence="7" type="ORF">NCTC12958_01180</name>
</gene>
<reference evidence="7 8" key="1">
    <citation type="submission" date="2018-06" db="EMBL/GenBank/DDBJ databases">
        <authorList>
            <consortium name="Pathogen Informatics"/>
            <person name="Doyle S."/>
        </authorList>
    </citation>
    <scope>NUCLEOTIDE SEQUENCE [LARGE SCALE GENOMIC DNA]</scope>
    <source>
        <strain evidence="7 8">NCTC12958</strain>
    </source>
</reference>
<dbReference type="GO" id="GO:0005886">
    <property type="term" value="C:plasma membrane"/>
    <property type="evidence" value="ECO:0007669"/>
    <property type="project" value="UniProtKB-SubCell"/>
</dbReference>
<evidence type="ECO:0000256" key="3">
    <source>
        <dbReference type="ARBA" id="ARBA00022692"/>
    </source>
</evidence>
<dbReference type="PANTHER" id="PTHR30287:SF1">
    <property type="entry name" value="INNER MEMBRANE PROTEIN"/>
    <property type="match status" value="1"/>
</dbReference>
<organism evidence="7 8">
    <name type="scientific">Streptococcus thermophilus</name>
    <dbReference type="NCBI Taxonomy" id="1308"/>
    <lineage>
        <taxon>Bacteria</taxon>
        <taxon>Bacillati</taxon>
        <taxon>Bacillota</taxon>
        <taxon>Bacilli</taxon>
        <taxon>Lactobacillales</taxon>
        <taxon>Streptococcaceae</taxon>
        <taxon>Streptococcus</taxon>
    </lineage>
</organism>